<name>A0A8T3DEB8_9TELE</name>
<organism evidence="1 2">
    <name type="scientific">Albula goreensis</name>
    <dbReference type="NCBI Taxonomy" id="1534307"/>
    <lineage>
        <taxon>Eukaryota</taxon>
        <taxon>Metazoa</taxon>
        <taxon>Chordata</taxon>
        <taxon>Craniata</taxon>
        <taxon>Vertebrata</taxon>
        <taxon>Euteleostomi</taxon>
        <taxon>Actinopterygii</taxon>
        <taxon>Neopterygii</taxon>
        <taxon>Teleostei</taxon>
        <taxon>Albuliformes</taxon>
        <taxon>Albulidae</taxon>
        <taxon>Albula</taxon>
    </lineage>
</organism>
<dbReference type="AlphaFoldDB" id="A0A8T3DEB8"/>
<keyword evidence="2" id="KW-1185">Reference proteome</keyword>
<comment type="caution">
    <text evidence="1">The sequence shown here is derived from an EMBL/GenBank/DDBJ whole genome shotgun (WGS) entry which is preliminary data.</text>
</comment>
<proteinExistence type="predicted"/>
<sequence>MFPYATAVVLLDCLAPPIAQVLIFRRSLSRWEFLLFLGADAENQEHPELTLTKTIVEKLKLFSKFSS</sequence>
<reference evidence="1" key="1">
    <citation type="submission" date="2021-01" db="EMBL/GenBank/DDBJ databases">
        <authorList>
            <person name="Zahm M."/>
            <person name="Roques C."/>
            <person name="Cabau C."/>
            <person name="Klopp C."/>
            <person name="Donnadieu C."/>
            <person name="Jouanno E."/>
            <person name="Lampietro C."/>
            <person name="Louis A."/>
            <person name="Herpin A."/>
            <person name="Echchiki A."/>
            <person name="Berthelot C."/>
            <person name="Parey E."/>
            <person name="Roest-Crollius H."/>
            <person name="Braasch I."/>
            <person name="Postlethwait J."/>
            <person name="Bobe J."/>
            <person name="Montfort J."/>
            <person name="Bouchez O."/>
            <person name="Begum T."/>
            <person name="Mejri S."/>
            <person name="Adams A."/>
            <person name="Chen W.-J."/>
            <person name="Guiguen Y."/>
        </authorList>
    </citation>
    <scope>NUCLEOTIDE SEQUENCE</scope>
    <source>
        <tissue evidence="1">Blood</tissue>
    </source>
</reference>
<evidence type="ECO:0000313" key="1">
    <source>
        <dbReference type="EMBL" id="KAI1895533.1"/>
    </source>
</evidence>
<evidence type="ECO:0000313" key="2">
    <source>
        <dbReference type="Proteomes" id="UP000829720"/>
    </source>
</evidence>
<dbReference type="OrthoDB" id="10473329at2759"/>
<gene>
    <name evidence="1" type="ORF">AGOR_G00107230</name>
</gene>
<accession>A0A8T3DEB8</accession>
<dbReference type="EMBL" id="JAERUA010000009">
    <property type="protein sequence ID" value="KAI1895533.1"/>
    <property type="molecule type" value="Genomic_DNA"/>
</dbReference>
<dbReference type="Proteomes" id="UP000829720">
    <property type="component" value="Unassembled WGS sequence"/>
</dbReference>
<protein>
    <submittedName>
        <fullName evidence="1">Uncharacterized protein</fullName>
    </submittedName>
</protein>